<dbReference type="GO" id="GO:0042594">
    <property type="term" value="P:response to starvation"/>
    <property type="evidence" value="ECO:0007669"/>
    <property type="project" value="TreeGrafter"/>
</dbReference>
<dbReference type="WBParaSite" id="SBAD_0000686001-mRNA-1">
    <property type="protein sequence ID" value="SBAD_0000686001-mRNA-1"/>
    <property type="gene ID" value="SBAD_0000686001"/>
</dbReference>
<dbReference type="GO" id="GO:0005524">
    <property type="term" value="F:ATP binding"/>
    <property type="evidence" value="ECO:0007669"/>
    <property type="project" value="UniProtKB-UniRule"/>
</dbReference>
<dbReference type="InterPro" id="IPR011009">
    <property type="entry name" value="Kinase-like_dom_sf"/>
</dbReference>
<organism evidence="5">
    <name type="scientific">Soboliphyme baturini</name>
    <dbReference type="NCBI Taxonomy" id="241478"/>
    <lineage>
        <taxon>Eukaryota</taxon>
        <taxon>Metazoa</taxon>
        <taxon>Ecdysozoa</taxon>
        <taxon>Nematoda</taxon>
        <taxon>Enoplea</taxon>
        <taxon>Dorylaimia</taxon>
        <taxon>Dioctophymatida</taxon>
        <taxon>Dioctophymatoidea</taxon>
        <taxon>Soboliphymatidae</taxon>
        <taxon>Soboliphyme</taxon>
    </lineage>
</organism>
<keyword evidence="1" id="KW-0547">Nucleotide-binding</keyword>
<sequence>MIVRDYVFDEEDPTALLGRGTFGCVYRGQHAATSEAVAVKKIPANAANCDELNTVRKLSCANVVHIIDLVLQDGFYHIIMELCDSDLQTNLIGTPLYMAPEIGASILMNVEYDFKVDMWSIGVVLYECLAGKVPFNESALCRLFLFAANHNYDGFQGPPPIPGAVDWQTFV</sequence>
<keyword evidence="1" id="KW-0067">ATP-binding</keyword>
<dbReference type="InterPro" id="IPR017441">
    <property type="entry name" value="Protein_kinase_ATP_BS"/>
</dbReference>
<dbReference type="PANTHER" id="PTHR24348">
    <property type="entry name" value="SERINE/THREONINE-PROTEIN KINASE UNC-51-RELATED"/>
    <property type="match status" value="1"/>
</dbReference>
<evidence type="ECO:0000256" key="1">
    <source>
        <dbReference type="PROSITE-ProRule" id="PRU10141"/>
    </source>
</evidence>
<protein>
    <submittedName>
        <fullName evidence="5">Protein kinase domain-containing protein</fullName>
    </submittedName>
</protein>
<dbReference type="SUPFAM" id="SSF56112">
    <property type="entry name" value="Protein kinase-like (PK-like)"/>
    <property type="match status" value="1"/>
</dbReference>
<dbReference type="GO" id="GO:0034045">
    <property type="term" value="C:phagophore assembly site membrane"/>
    <property type="evidence" value="ECO:0007669"/>
    <property type="project" value="TreeGrafter"/>
</dbReference>
<dbReference type="GO" id="GO:0000045">
    <property type="term" value="P:autophagosome assembly"/>
    <property type="evidence" value="ECO:0007669"/>
    <property type="project" value="TreeGrafter"/>
</dbReference>
<dbReference type="Gene3D" id="1.10.510.10">
    <property type="entry name" value="Transferase(Phosphotransferase) domain 1"/>
    <property type="match status" value="1"/>
</dbReference>
<name>A0A183ISK6_9BILA</name>
<dbReference type="InterPro" id="IPR045269">
    <property type="entry name" value="Atg1-like"/>
</dbReference>
<dbReference type="SMART" id="SM00220">
    <property type="entry name" value="S_TKc"/>
    <property type="match status" value="1"/>
</dbReference>
<gene>
    <name evidence="3" type="ORF">SBAD_LOCUS6603</name>
</gene>
<dbReference type="GO" id="GO:0000422">
    <property type="term" value="P:autophagy of mitochondrion"/>
    <property type="evidence" value="ECO:0007669"/>
    <property type="project" value="TreeGrafter"/>
</dbReference>
<dbReference type="EMBL" id="UZAM01009891">
    <property type="protein sequence ID" value="VDP10391.1"/>
    <property type="molecule type" value="Genomic_DNA"/>
</dbReference>
<dbReference type="Gene3D" id="3.30.200.20">
    <property type="entry name" value="Phosphorylase Kinase, domain 1"/>
    <property type="match status" value="1"/>
</dbReference>
<dbReference type="GO" id="GO:0010508">
    <property type="term" value="P:positive regulation of autophagy"/>
    <property type="evidence" value="ECO:0007669"/>
    <property type="project" value="TreeGrafter"/>
</dbReference>
<dbReference type="PROSITE" id="PS00107">
    <property type="entry name" value="PROTEIN_KINASE_ATP"/>
    <property type="match status" value="1"/>
</dbReference>
<evidence type="ECO:0000313" key="4">
    <source>
        <dbReference type="Proteomes" id="UP000270296"/>
    </source>
</evidence>
<feature type="domain" description="Protein kinase" evidence="2">
    <location>
        <begin position="1"/>
        <end position="171"/>
    </location>
</feature>
<evidence type="ECO:0000313" key="5">
    <source>
        <dbReference type="WBParaSite" id="SBAD_0000686001-mRNA-1"/>
    </source>
</evidence>
<reference evidence="3 4" key="2">
    <citation type="submission" date="2018-11" db="EMBL/GenBank/DDBJ databases">
        <authorList>
            <consortium name="Pathogen Informatics"/>
        </authorList>
    </citation>
    <scope>NUCLEOTIDE SEQUENCE [LARGE SCALE GENOMIC DNA]</scope>
</reference>
<evidence type="ECO:0000313" key="3">
    <source>
        <dbReference type="EMBL" id="VDP10391.1"/>
    </source>
</evidence>
<dbReference type="GO" id="GO:0004674">
    <property type="term" value="F:protein serine/threonine kinase activity"/>
    <property type="evidence" value="ECO:0007669"/>
    <property type="project" value="InterPro"/>
</dbReference>
<dbReference type="GO" id="GO:0061709">
    <property type="term" value="P:reticulophagy"/>
    <property type="evidence" value="ECO:0007669"/>
    <property type="project" value="TreeGrafter"/>
</dbReference>
<dbReference type="OrthoDB" id="346907at2759"/>
<dbReference type="Pfam" id="PF00069">
    <property type="entry name" value="Pkinase"/>
    <property type="match status" value="2"/>
</dbReference>
<accession>A0A183ISK6</accession>
<evidence type="ECO:0000259" key="2">
    <source>
        <dbReference type="PROSITE" id="PS50011"/>
    </source>
</evidence>
<dbReference type="PROSITE" id="PS50011">
    <property type="entry name" value="PROTEIN_KINASE_DOM"/>
    <property type="match status" value="1"/>
</dbReference>
<dbReference type="GO" id="GO:0005829">
    <property type="term" value="C:cytosol"/>
    <property type="evidence" value="ECO:0007669"/>
    <property type="project" value="TreeGrafter"/>
</dbReference>
<reference evidence="5" key="1">
    <citation type="submission" date="2016-06" db="UniProtKB">
        <authorList>
            <consortium name="WormBaseParasite"/>
        </authorList>
    </citation>
    <scope>IDENTIFICATION</scope>
</reference>
<feature type="binding site" evidence="1">
    <location>
        <position position="41"/>
    </location>
    <ligand>
        <name>ATP</name>
        <dbReference type="ChEBI" id="CHEBI:30616"/>
    </ligand>
</feature>
<dbReference type="GO" id="GO:0005776">
    <property type="term" value="C:autophagosome"/>
    <property type="evidence" value="ECO:0007669"/>
    <property type="project" value="TreeGrafter"/>
</dbReference>
<dbReference type="GO" id="GO:0034727">
    <property type="term" value="P:piecemeal microautophagy of the nucleus"/>
    <property type="evidence" value="ECO:0007669"/>
    <property type="project" value="TreeGrafter"/>
</dbReference>
<dbReference type="Proteomes" id="UP000270296">
    <property type="component" value="Unassembled WGS sequence"/>
</dbReference>
<dbReference type="GO" id="GO:0048675">
    <property type="term" value="P:axon extension"/>
    <property type="evidence" value="ECO:0007669"/>
    <property type="project" value="TreeGrafter"/>
</dbReference>
<proteinExistence type="predicted"/>
<dbReference type="PANTHER" id="PTHR24348:SF45">
    <property type="entry name" value="PROTEIN KINASE DOMAIN-CONTAINING PROTEIN"/>
    <property type="match status" value="1"/>
</dbReference>
<dbReference type="AlphaFoldDB" id="A0A183ISK6"/>
<dbReference type="InterPro" id="IPR000719">
    <property type="entry name" value="Prot_kinase_dom"/>
</dbReference>
<keyword evidence="4" id="KW-1185">Reference proteome</keyword>